<evidence type="ECO:0000256" key="1">
    <source>
        <dbReference type="ARBA" id="ARBA00001974"/>
    </source>
</evidence>
<keyword evidence="2" id="KW-0001">2Fe-2S</keyword>
<dbReference type="EMBL" id="CADCUB010000149">
    <property type="protein sequence ID" value="CAA9352780.1"/>
    <property type="molecule type" value="Genomic_DNA"/>
</dbReference>
<dbReference type="GO" id="GO:0016491">
    <property type="term" value="F:oxidoreductase activity"/>
    <property type="evidence" value="ECO:0007669"/>
    <property type="project" value="InterPro"/>
</dbReference>
<dbReference type="InterPro" id="IPR008333">
    <property type="entry name" value="Cbr1-like_FAD-bd_dom"/>
</dbReference>
<keyword evidence="2" id="KW-0479">Metal-binding</keyword>
<dbReference type="Pfam" id="PF00970">
    <property type="entry name" value="FAD_binding_6"/>
    <property type="match status" value="1"/>
</dbReference>
<accession>A0A6J4M8K0</accession>
<dbReference type="InterPro" id="IPR001433">
    <property type="entry name" value="OxRdtase_FAD/NAD-bd"/>
</dbReference>
<dbReference type="GO" id="GO:0051537">
    <property type="term" value="F:2 iron, 2 sulfur cluster binding"/>
    <property type="evidence" value="ECO:0007669"/>
    <property type="project" value="UniProtKB-KW"/>
</dbReference>
<organism evidence="5">
    <name type="scientific">uncultured Frankineae bacterium</name>
    <dbReference type="NCBI Taxonomy" id="437475"/>
    <lineage>
        <taxon>Bacteria</taxon>
        <taxon>Bacillati</taxon>
        <taxon>Actinomycetota</taxon>
        <taxon>Actinomycetes</taxon>
        <taxon>Frankiales</taxon>
        <taxon>environmental samples</taxon>
    </lineage>
</organism>
<proteinExistence type="predicted"/>
<evidence type="ECO:0000259" key="4">
    <source>
        <dbReference type="PROSITE" id="PS51384"/>
    </source>
</evidence>
<keyword evidence="3" id="KW-0411">Iron-sulfur</keyword>
<gene>
    <name evidence="5" type="ORF">AVDCRST_MAG07-3152</name>
</gene>
<feature type="domain" description="FAD-binding FR-type" evidence="4">
    <location>
        <begin position="1"/>
        <end position="102"/>
    </location>
</feature>
<dbReference type="SUPFAM" id="SSF63380">
    <property type="entry name" value="Riboflavin synthase domain-like"/>
    <property type="match status" value="1"/>
</dbReference>
<dbReference type="Pfam" id="PF00175">
    <property type="entry name" value="NAD_binding_1"/>
    <property type="match status" value="1"/>
</dbReference>
<dbReference type="Gene3D" id="3.40.50.80">
    <property type="entry name" value="Nucleotide-binding domain of ferredoxin-NADP reductase (FNR) module"/>
    <property type="match status" value="1"/>
</dbReference>
<evidence type="ECO:0000256" key="2">
    <source>
        <dbReference type="ARBA" id="ARBA00022714"/>
    </source>
</evidence>
<evidence type="ECO:0000256" key="3">
    <source>
        <dbReference type="ARBA" id="ARBA00023014"/>
    </source>
</evidence>
<sequence>MSWARAVVRATCPESAGAVRLVLEVDGWSGHVAGQHVDLRLTAEDGYTAWRSYSIASAPQQPLVSLVVQGVDGGEVSPYLISDVQEGDVLELRGPIGGHFVWRAALGGPVQLIAGGSGVVPFLSMLEHHRLAGSDAEVRLLYALRNPQDVLGTGVLGQVGPRVQVTYAYSRSAPPGWQGPTGRLDAGVLAEHVCGPAAAPQTFVCGPTGFVEAVAGALVQLGHVPTSIKTERYGDAA</sequence>
<dbReference type="AlphaFoldDB" id="A0A6J4M8K0"/>
<comment type="cofactor">
    <cofactor evidence="1">
        <name>FAD</name>
        <dbReference type="ChEBI" id="CHEBI:57692"/>
    </cofactor>
</comment>
<dbReference type="PROSITE" id="PS51384">
    <property type="entry name" value="FAD_FR"/>
    <property type="match status" value="1"/>
</dbReference>
<protein>
    <submittedName>
        <fullName evidence="5">Flavodoxin reductases (Ferredoxin-NADPH reductases) family 1</fullName>
    </submittedName>
</protein>
<evidence type="ECO:0000313" key="5">
    <source>
        <dbReference type="EMBL" id="CAA9352780.1"/>
    </source>
</evidence>
<dbReference type="InterPro" id="IPR039261">
    <property type="entry name" value="FNR_nucleotide-bd"/>
</dbReference>
<dbReference type="InterPro" id="IPR017938">
    <property type="entry name" value="Riboflavin_synthase-like_b-brl"/>
</dbReference>
<name>A0A6J4M8K0_9ACTN</name>
<dbReference type="InterPro" id="IPR017927">
    <property type="entry name" value="FAD-bd_FR_type"/>
</dbReference>
<dbReference type="PANTHER" id="PTHR47354:SF5">
    <property type="entry name" value="PROTEIN RFBI"/>
    <property type="match status" value="1"/>
</dbReference>
<dbReference type="PRINTS" id="PR00406">
    <property type="entry name" value="CYTB5RDTASE"/>
</dbReference>
<keyword evidence="2" id="KW-0408">Iron</keyword>
<dbReference type="Gene3D" id="2.40.30.10">
    <property type="entry name" value="Translation factors"/>
    <property type="match status" value="1"/>
</dbReference>
<dbReference type="SUPFAM" id="SSF52343">
    <property type="entry name" value="Ferredoxin reductase-like, C-terminal NADP-linked domain"/>
    <property type="match status" value="1"/>
</dbReference>
<reference evidence="5" key="1">
    <citation type="submission" date="2020-02" db="EMBL/GenBank/DDBJ databases">
        <authorList>
            <person name="Meier V. D."/>
        </authorList>
    </citation>
    <scope>NUCLEOTIDE SEQUENCE</scope>
    <source>
        <strain evidence="5">AVDCRST_MAG07</strain>
    </source>
</reference>
<dbReference type="InterPro" id="IPR050415">
    <property type="entry name" value="MRET"/>
</dbReference>
<dbReference type="PANTHER" id="PTHR47354">
    <property type="entry name" value="NADH OXIDOREDUCTASE HCR"/>
    <property type="match status" value="1"/>
</dbReference>